<name>A0A382CL01_9ZZZZ</name>
<proteinExistence type="predicted"/>
<dbReference type="GO" id="GO:0008236">
    <property type="term" value="F:serine-type peptidase activity"/>
    <property type="evidence" value="ECO:0007669"/>
    <property type="project" value="InterPro"/>
</dbReference>
<accession>A0A382CL01</accession>
<sequence>EFVLEEAPGLDTTMNYVIGRSPISNTAARYENAKRRQRQNMMHNNETYFDPWDSIHEANPQEILDRGEQVSLPPMFILQGSLDDNVMPETQAHFVDSYRNAGGDIEFEVFARAEHRWVHTPSPETDRAIDMMKNYIASRLEALQPVA</sequence>
<dbReference type="InterPro" id="IPR001375">
    <property type="entry name" value="Peptidase_S9_cat"/>
</dbReference>
<dbReference type="Gene3D" id="3.40.50.1820">
    <property type="entry name" value="alpha/beta hydrolase"/>
    <property type="match status" value="1"/>
</dbReference>
<dbReference type="GO" id="GO:0006508">
    <property type="term" value="P:proteolysis"/>
    <property type="evidence" value="ECO:0007669"/>
    <property type="project" value="InterPro"/>
</dbReference>
<feature type="domain" description="Peptidase S9 prolyl oligopeptidase catalytic" evidence="1">
    <location>
        <begin position="16"/>
        <end position="136"/>
    </location>
</feature>
<dbReference type="Pfam" id="PF00326">
    <property type="entry name" value="Peptidase_S9"/>
    <property type="match status" value="1"/>
</dbReference>
<dbReference type="AlphaFoldDB" id="A0A382CL01"/>
<evidence type="ECO:0000313" key="2">
    <source>
        <dbReference type="EMBL" id="SVB26806.1"/>
    </source>
</evidence>
<dbReference type="InterPro" id="IPR029058">
    <property type="entry name" value="AB_hydrolase_fold"/>
</dbReference>
<organism evidence="2">
    <name type="scientific">marine metagenome</name>
    <dbReference type="NCBI Taxonomy" id="408172"/>
    <lineage>
        <taxon>unclassified sequences</taxon>
        <taxon>metagenomes</taxon>
        <taxon>ecological metagenomes</taxon>
    </lineage>
</organism>
<feature type="non-terminal residue" evidence="2">
    <location>
        <position position="1"/>
    </location>
</feature>
<reference evidence="2" key="1">
    <citation type="submission" date="2018-05" db="EMBL/GenBank/DDBJ databases">
        <authorList>
            <person name="Lanie J.A."/>
            <person name="Ng W.-L."/>
            <person name="Kazmierczak K.M."/>
            <person name="Andrzejewski T.M."/>
            <person name="Davidsen T.M."/>
            <person name="Wayne K.J."/>
            <person name="Tettelin H."/>
            <person name="Glass J.I."/>
            <person name="Rusch D."/>
            <person name="Podicherti R."/>
            <person name="Tsui H.-C.T."/>
            <person name="Winkler M.E."/>
        </authorList>
    </citation>
    <scope>NUCLEOTIDE SEQUENCE</scope>
</reference>
<protein>
    <recommendedName>
        <fullName evidence="1">Peptidase S9 prolyl oligopeptidase catalytic domain-containing protein</fullName>
    </recommendedName>
</protein>
<gene>
    <name evidence="2" type="ORF">METZ01_LOCUS179660</name>
</gene>
<dbReference type="SUPFAM" id="SSF53474">
    <property type="entry name" value="alpha/beta-Hydrolases"/>
    <property type="match status" value="1"/>
</dbReference>
<dbReference type="EMBL" id="UINC01035040">
    <property type="protein sequence ID" value="SVB26806.1"/>
    <property type="molecule type" value="Genomic_DNA"/>
</dbReference>
<evidence type="ECO:0000259" key="1">
    <source>
        <dbReference type="Pfam" id="PF00326"/>
    </source>
</evidence>